<protein>
    <recommendedName>
        <fullName evidence="7 8">UDP-N-acetylmuramoylalanine--D-glutamate ligase</fullName>
        <ecNumber evidence="7 8">6.3.2.9</ecNumber>
    </recommendedName>
    <alternativeName>
        <fullName evidence="7">D-glutamic acid-adding enzyme</fullName>
    </alternativeName>
    <alternativeName>
        <fullName evidence="7">UDP-N-acetylmuramoyl-L-alanyl-D-glutamate synthetase</fullName>
    </alternativeName>
</protein>
<keyword evidence="3 7" id="KW-0963">Cytoplasm</keyword>
<dbReference type="SUPFAM" id="SSF53244">
    <property type="entry name" value="MurD-like peptide ligases, peptide-binding domain"/>
    <property type="match status" value="1"/>
</dbReference>
<dbReference type="RefSeq" id="WP_382371526.1">
    <property type="nucleotide sequence ID" value="NZ_JBHLWB010000009.1"/>
</dbReference>
<proteinExistence type="inferred from homology"/>
<feature type="domain" description="Mur ligase central" evidence="10">
    <location>
        <begin position="114"/>
        <end position="284"/>
    </location>
</feature>
<dbReference type="InterPro" id="IPR036565">
    <property type="entry name" value="Mur-like_cat_sf"/>
</dbReference>
<feature type="binding site" evidence="7">
    <location>
        <begin position="116"/>
        <end position="122"/>
    </location>
    <ligand>
        <name>ATP</name>
        <dbReference type="ChEBI" id="CHEBI:30616"/>
    </ligand>
</feature>
<evidence type="ECO:0000256" key="7">
    <source>
        <dbReference type="HAMAP-Rule" id="MF_00639"/>
    </source>
</evidence>
<dbReference type="Pfam" id="PF21799">
    <property type="entry name" value="MurD-like_N"/>
    <property type="match status" value="1"/>
</dbReference>
<dbReference type="EC" id="6.3.2.9" evidence="7 8"/>
<comment type="subcellular location">
    <subcellularLocation>
        <location evidence="1 7 8">Cytoplasm</location>
    </subcellularLocation>
</comment>
<gene>
    <name evidence="7 11" type="primary">murD</name>
    <name evidence="11" type="ORF">ACFFHK_08695</name>
</gene>
<evidence type="ECO:0000313" key="12">
    <source>
        <dbReference type="Proteomes" id="UP001589767"/>
    </source>
</evidence>
<evidence type="ECO:0000259" key="9">
    <source>
        <dbReference type="Pfam" id="PF02875"/>
    </source>
</evidence>
<dbReference type="HAMAP" id="MF_00639">
    <property type="entry name" value="MurD"/>
    <property type="match status" value="1"/>
</dbReference>
<evidence type="ECO:0000256" key="3">
    <source>
        <dbReference type="ARBA" id="ARBA00022490"/>
    </source>
</evidence>
<dbReference type="Proteomes" id="UP001589767">
    <property type="component" value="Unassembled WGS sequence"/>
</dbReference>
<feature type="domain" description="Mur ligase C-terminal" evidence="9">
    <location>
        <begin position="306"/>
        <end position="417"/>
    </location>
</feature>
<comment type="caution">
    <text evidence="11">The sequence shown here is derived from an EMBL/GenBank/DDBJ whole genome shotgun (WGS) entry which is preliminary data.</text>
</comment>
<evidence type="ECO:0000256" key="6">
    <source>
        <dbReference type="ARBA" id="ARBA00022840"/>
    </source>
</evidence>
<sequence>MNARGVDYTGKRVTIVGLGKTGLSCVDYFFNKSVKLQVMDTRQQPAGVEQLPSDVPVHTGGLNAEWLVSSDLIVLSPGIALTTPEIQQAIAAGVEVVGDIELFCREAKAPIVAITGSNGKSTVTTLVYEMAKAAGMNVGVGGNIGIPALSLLDKNCELFVLELSSFQLETTYSLTAAAATILNISEDHMNRYHDLADYRQAKLRIYHQAQTLIINHEDRLSYPDNQESGQQLFRFAAQDADYYLAKEADKTYLTTPQKRLLAVDQIKLSGRHNYMNALAAIALAEAANVPEVGIVQALKNFAGLDHRFQTVHEENGVRWVNDSKATNVGSTQAALNGLEVAGRLYLLLGGDGKGADFSELKPLINKTNIFCYCFGQDKQALAALSTQSVIVDTMEQAIQAIRPLLKAGDMVLLSPACASLDQFANFEVRGQEFARLAKQTT</sequence>
<dbReference type="NCBIfam" id="TIGR01087">
    <property type="entry name" value="murD"/>
    <property type="match status" value="1"/>
</dbReference>
<dbReference type="InterPro" id="IPR036615">
    <property type="entry name" value="Mur_ligase_C_dom_sf"/>
</dbReference>
<comment type="similarity">
    <text evidence="7">Belongs to the MurCDEF family.</text>
</comment>
<keyword evidence="7 8" id="KW-0132">Cell division</keyword>
<keyword evidence="5 7" id="KW-0547">Nucleotide-binding</keyword>
<evidence type="ECO:0000256" key="2">
    <source>
        <dbReference type="ARBA" id="ARBA00004752"/>
    </source>
</evidence>
<dbReference type="SUPFAM" id="SSF53623">
    <property type="entry name" value="MurD-like peptide ligases, catalytic domain"/>
    <property type="match status" value="1"/>
</dbReference>
<keyword evidence="7 8" id="KW-0133">Cell shape</keyword>
<dbReference type="InterPro" id="IPR004101">
    <property type="entry name" value="Mur_ligase_C"/>
</dbReference>
<comment type="function">
    <text evidence="7 8">Cell wall formation. Catalyzes the addition of glutamate to the nucleotide precursor UDP-N-acetylmuramoyl-L-alanine (UMA).</text>
</comment>
<dbReference type="EMBL" id="JBHLWB010000009">
    <property type="protein sequence ID" value="MFC0309778.1"/>
    <property type="molecule type" value="Genomic_DNA"/>
</dbReference>
<keyword evidence="12" id="KW-1185">Reference proteome</keyword>
<name>A0ABV6H2S3_9PAST</name>
<evidence type="ECO:0000256" key="1">
    <source>
        <dbReference type="ARBA" id="ARBA00004496"/>
    </source>
</evidence>
<keyword evidence="6 7" id="KW-0067">ATP-binding</keyword>
<dbReference type="Pfam" id="PF08245">
    <property type="entry name" value="Mur_ligase_M"/>
    <property type="match status" value="1"/>
</dbReference>
<comment type="pathway">
    <text evidence="2 7 8">Cell wall biogenesis; peptidoglycan biosynthesis.</text>
</comment>
<dbReference type="GO" id="GO:0008764">
    <property type="term" value="F:UDP-N-acetylmuramoylalanine-D-glutamate ligase activity"/>
    <property type="evidence" value="ECO:0007669"/>
    <property type="project" value="UniProtKB-EC"/>
</dbReference>
<evidence type="ECO:0000313" key="11">
    <source>
        <dbReference type="EMBL" id="MFC0309778.1"/>
    </source>
</evidence>
<accession>A0ABV6H2S3</accession>
<reference evidence="11 12" key="1">
    <citation type="submission" date="2024-09" db="EMBL/GenBank/DDBJ databases">
        <authorList>
            <person name="Sun Q."/>
            <person name="Mori K."/>
        </authorList>
    </citation>
    <scope>NUCLEOTIDE SEQUENCE [LARGE SCALE GENOMIC DNA]</scope>
    <source>
        <strain evidence="11 12">CCM 7539</strain>
    </source>
</reference>
<dbReference type="Gene3D" id="3.40.50.720">
    <property type="entry name" value="NAD(P)-binding Rossmann-like Domain"/>
    <property type="match status" value="1"/>
</dbReference>
<comment type="catalytic activity">
    <reaction evidence="7 8">
        <text>UDP-N-acetyl-alpha-D-muramoyl-L-alanine + D-glutamate + ATP = UDP-N-acetyl-alpha-D-muramoyl-L-alanyl-D-glutamate + ADP + phosphate + H(+)</text>
        <dbReference type="Rhea" id="RHEA:16429"/>
        <dbReference type="ChEBI" id="CHEBI:15378"/>
        <dbReference type="ChEBI" id="CHEBI:29986"/>
        <dbReference type="ChEBI" id="CHEBI:30616"/>
        <dbReference type="ChEBI" id="CHEBI:43474"/>
        <dbReference type="ChEBI" id="CHEBI:83898"/>
        <dbReference type="ChEBI" id="CHEBI:83900"/>
        <dbReference type="ChEBI" id="CHEBI:456216"/>
        <dbReference type="EC" id="6.3.2.9"/>
    </reaction>
</comment>
<dbReference type="PANTHER" id="PTHR43692:SF1">
    <property type="entry name" value="UDP-N-ACETYLMURAMOYLALANINE--D-GLUTAMATE LIGASE"/>
    <property type="match status" value="1"/>
</dbReference>
<evidence type="ECO:0000256" key="5">
    <source>
        <dbReference type="ARBA" id="ARBA00022741"/>
    </source>
</evidence>
<dbReference type="Pfam" id="PF02875">
    <property type="entry name" value="Mur_ligase_C"/>
    <property type="match status" value="1"/>
</dbReference>
<keyword evidence="4 7" id="KW-0436">Ligase</keyword>
<evidence type="ECO:0000256" key="8">
    <source>
        <dbReference type="RuleBase" id="RU003664"/>
    </source>
</evidence>
<dbReference type="InterPro" id="IPR005762">
    <property type="entry name" value="MurD"/>
</dbReference>
<evidence type="ECO:0000256" key="4">
    <source>
        <dbReference type="ARBA" id="ARBA00022598"/>
    </source>
</evidence>
<dbReference type="Gene3D" id="3.40.1190.10">
    <property type="entry name" value="Mur-like, catalytic domain"/>
    <property type="match status" value="1"/>
</dbReference>
<organism evidence="11 12">
    <name type="scientific">Gallibacterium trehalosifermentans</name>
    <dbReference type="NCBI Taxonomy" id="516935"/>
    <lineage>
        <taxon>Bacteria</taxon>
        <taxon>Pseudomonadati</taxon>
        <taxon>Pseudomonadota</taxon>
        <taxon>Gammaproteobacteria</taxon>
        <taxon>Pasteurellales</taxon>
        <taxon>Pasteurellaceae</taxon>
        <taxon>Gallibacterium</taxon>
    </lineage>
</organism>
<keyword evidence="7 8" id="KW-0131">Cell cycle</keyword>
<dbReference type="InterPro" id="IPR013221">
    <property type="entry name" value="Mur_ligase_cen"/>
</dbReference>
<keyword evidence="7 8" id="KW-0961">Cell wall biogenesis/degradation</keyword>
<dbReference type="Gene3D" id="3.90.190.20">
    <property type="entry name" value="Mur ligase, C-terminal domain"/>
    <property type="match status" value="1"/>
</dbReference>
<keyword evidence="7 8" id="KW-0573">Peptidoglycan synthesis</keyword>
<dbReference type="SUPFAM" id="SSF51984">
    <property type="entry name" value="MurCD N-terminal domain"/>
    <property type="match status" value="1"/>
</dbReference>
<dbReference type="PANTHER" id="PTHR43692">
    <property type="entry name" value="UDP-N-ACETYLMURAMOYLALANINE--D-GLUTAMATE LIGASE"/>
    <property type="match status" value="1"/>
</dbReference>
<evidence type="ECO:0000259" key="10">
    <source>
        <dbReference type="Pfam" id="PF08245"/>
    </source>
</evidence>